<organism evidence="2 3">
    <name type="scientific">Paraphaeosphaeria minitans</name>
    <dbReference type="NCBI Taxonomy" id="565426"/>
    <lineage>
        <taxon>Eukaryota</taxon>
        <taxon>Fungi</taxon>
        <taxon>Dikarya</taxon>
        <taxon>Ascomycota</taxon>
        <taxon>Pezizomycotina</taxon>
        <taxon>Dothideomycetes</taxon>
        <taxon>Pleosporomycetidae</taxon>
        <taxon>Pleosporales</taxon>
        <taxon>Massarineae</taxon>
        <taxon>Didymosphaeriaceae</taxon>
        <taxon>Paraphaeosphaeria</taxon>
    </lineage>
</organism>
<gene>
    <name evidence="2" type="ORF">PMIN01_07749</name>
</gene>
<protein>
    <submittedName>
        <fullName evidence="2">Uncharacterized protein</fullName>
    </submittedName>
</protein>
<evidence type="ECO:0000313" key="2">
    <source>
        <dbReference type="EMBL" id="KAF9734846.1"/>
    </source>
</evidence>
<dbReference type="AlphaFoldDB" id="A0A9P6KQH7"/>
<dbReference type="Proteomes" id="UP000756921">
    <property type="component" value="Unassembled WGS sequence"/>
</dbReference>
<sequence length="313" mass="35398">MAVPPTLTTDPEVTHLDSPEQAPLFPPRPILLRFLEESRSLEPVSNRIDPSKIIMGSTTISVDKANILQSQRGRACENQITNYHDLSCGHLVTTSTSFVTPLAPKAPCASNCCRTQPTTHSTLTPFLCPVCLETLIRRNYVKTYKEFIAAGRYPDPDPANNVKTWLCCSVRVVSRFGLRITQGTSGLFLLGDEEKFLHIKFLPSVVSATYGRWSFQLRQRQRSRSRSPQRASRTDRSSTMAHEDRAITRGRMLERGRTRNEQRTSSRHYRDRSPLRTMTRPDLDDLAERLGDARIGLLADGEVDDMLQRVSKI</sequence>
<keyword evidence="3" id="KW-1185">Reference proteome</keyword>
<name>A0A9P6KQH7_9PLEO</name>
<comment type="caution">
    <text evidence="2">The sequence shown here is derived from an EMBL/GenBank/DDBJ whole genome shotgun (WGS) entry which is preliminary data.</text>
</comment>
<feature type="region of interest" description="Disordered" evidence="1">
    <location>
        <begin position="219"/>
        <end position="283"/>
    </location>
</feature>
<feature type="compositionally biased region" description="Basic and acidic residues" evidence="1">
    <location>
        <begin position="232"/>
        <end position="264"/>
    </location>
</feature>
<evidence type="ECO:0000256" key="1">
    <source>
        <dbReference type="SAM" id="MobiDB-lite"/>
    </source>
</evidence>
<reference evidence="2" key="1">
    <citation type="journal article" date="2020" name="Mol. Plant Microbe Interact.">
        <title>Genome Sequence of the Biocontrol Agent Coniothyrium minitans strain Conio (IMI 134523).</title>
        <authorList>
            <person name="Patel D."/>
            <person name="Shittu T.A."/>
            <person name="Baroncelli R."/>
            <person name="Muthumeenakshi S."/>
            <person name="Osborne T.H."/>
            <person name="Janganan T.K."/>
            <person name="Sreenivasaprasad S."/>
        </authorList>
    </citation>
    <scope>NUCLEOTIDE SEQUENCE</scope>
    <source>
        <strain evidence="2">Conio</strain>
    </source>
</reference>
<dbReference type="EMBL" id="WJXW01000007">
    <property type="protein sequence ID" value="KAF9734846.1"/>
    <property type="molecule type" value="Genomic_DNA"/>
</dbReference>
<feature type="region of interest" description="Disordered" evidence="1">
    <location>
        <begin position="1"/>
        <end position="22"/>
    </location>
</feature>
<evidence type="ECO:0000313" key="3">
    <source>
        <dbReference type="Proteomes" id="UP000756921"/>
    </source>
</evidence>
<accession>A0A9P6KQH7</accession>
<feature type="compositionally biased region" description="Basic and acidic residues" evidence="1">
    <location>
        <begin position="271"/>
        <end position="283"/>
    </location>
</feature>
<proteinExistence type="predicted"/>
<dbReference type="OrthoDB" id="3799239at2759"/>
<feature type="compositionally biased region" description="Polar residues" evidence="1">
    <location>
        <begin position="1"/>
        <end position="11"/>
    </location>
</feature>